<sequence length="1613" mass="179011">MTLCRRICSVFKRVGHQKNRVRTHPLREETYSSSKDCPWQKEKADALEEELNENESQVCFCNLRNLREENGPPQVQESTNNLCTLAETKLAGVLQAICKYRHSIHKISPKHRLRINQILQAVIRSASHIDHKLAKVIIKLAAEDMLRTTDLQDLYQDAAGDILVALWNHFPAEVLTKLLEGFQGRLIPYRSILCVLGKLANKAFTESDAVKIDVWERKLVEFAERLLIDVTDKVCFEELNQALRKVDQKSSTQSPERIFLYQYCGAILRASDDPQLIQVQLFTLLAMCQRGASEAKGISAACGLAASRHIDEVFKALDSFGRNLSTTETFVSKTGQLCQRNTLLLCYGRVALGIKEEVLPRVELIITRLIDCFLIDPSDLNLKKSFLIAVLMLLEAIAATGKAGVIRLHPKARLVECLIVLIEREPIHLLGSTVRQDAMYIAKELSHLKPLLEPEKKSSLLHASFKSVFCLAPMEILEGQSCIDEKTLDTKAHTLPCLPARDGSPSCGGLSLTGALVPQAFYQQTIGCFEEMLQALLLENPQPSELKHMMELSQEFSKLAHLMALLIGLCNDQVPCISSFAVQGVSCLYEILLHRKGLSTSKQKKRKWTMKRSVKFQEEDSPAGRAPGGSWQIAMHCGDQLFSVQLTNLLLSVLDYLRGSGPEVLVAAEEVLSAVLQNHAMKVERVSDVVAGVYTCLQPGHASCWTRKVVLRALTLMIPCRLEEVVQSCLSYSIPLNRQANELWAAMASSPKVAVQILHLLLKNLQVKDPPGGQEDGSGSGSSATTSLALLWGPAVSLARNSANLQQLSEKMQMDVLLLLHKVLAMNVIYETFHLPGYRAALAEMHLQLFIPLLKQVLYVKQLDLPEALKTRQELILRENPTALTFQSTSVEIVKSLFSVAGDWAVYACIEFQQGWVVLSNPQHFLQGTRLLARNLEAGGGQAVGLSLGPSQFPCHNRTSRVTLSPPQVRRTKGNPPPMPGGALEDAHESGVGGQGGRQFSWLPPSGLCLSHHSHHPSDSDFPSRRAMTECNSAQIPGIFGEAALILSSEEDELKKMTALALVIEFLKSSSAIKMMNRFSLREHLEEGLAAPNPSVQDLCLKGLNSFVFQQGKGVKGPTERALCRSLGREDHQLRVSRSTTGRRCPPPFETTANFPLKSVFASLLSAQVKSLRDQLPTMINSIFSGREEDVLDGLSDLMTTLYEMDGQGVGLISVDLALNVRSFFEDERADVRATAISLFGQLVMRSKETERALLKKEVVYSLLPLLLHLKDRETTSCKLTLLHCGVFLGWAHLKLMFRSLAWDDIRSCLVNVWKYLMRNNHDNIHIFISQALGFLHHTQTEIRNGAARFMGYTLNYYSSELSKNLEQEDLSHLSQVFQKMESSSDTSMVHFAKNYRVVLQKLSVKRSSGGGRWGLQLPEGPKAPNECQLKWTRRDRSQIWGEDGSPEEKPEGTAKAQEPSALTGWPELERRTHTQGTAAFQAACWAGRGEQHWIHPLCPPLAGRRNGWVEDVNNLSADAHSITREKSLLECDSRAASPLLLPPDSPGPGRSTLEERGILGLSTPKQVRRTLAQRGKQHSEASERERARSIEAPPGIFVSTSAGTGGKQSPRC</sequence>
<feature type="domain" description="Maestro/Maestro-like HEAT-repeats" evidence="6">
    <location>
        <begin position="1167"/>
        <end position="1400"/>
    </location>
</feature>
<protein>
    <submittedName>
        <fullName evidence="7">Maestro heat-like repeat family member 5</fullName>
    </submittedName>
</protein>
<evidence type="ECO:0000313" key="8">
    <source>
        <dbReference type="Proteomes" id="UP001474421"/>
    </source>
</evidence>
<feature type="domain" description="MROH2B-like HEAT-repeats" evidence="4">
    <location>
        <begin position="208"/>
        <end position="475"/>
    </location>
</feature>
<accession>A0AAW1B8G1</accession>
<evidence type="ECO:0000256" key="1">
    <source>
        <dbReference type="ARBA" id="ARBA00022737"/>
    </source>
</evidence>
<dbReference type="InterPro" id="IPR048465">
    <property type="entry name" value="Maestro-like_HEAT"/>
</dbReference>
<dbReference type="Pfam" id="PF23210">
    <property type="entry name" value="HEAT_Maestro_2"/>
    <property type="match status" value="1"/>
</dbReference>
<dbReference type="Pfam" id="PF23221">
    <property type="entry name" value="HEAT_MROH2B_1st"/>
    <property type="match status" value="1"/>
</dbReference>
<dbReference type="Pfam" id="PF21047">
    <property type="entry name" value="HEAT_Maestro"/>
    <property type="match status" value="1"/>
</dbReference>
<dbReference type="PANTHER" id="PTHR23120:SF42">
    <property type="entry name" value="MAESTRO HEAT-LIKE REPEAT FAMILY MEMBER 3"/>
    <property type="match status" value="1"/>
</dbReference>
<proteinExistence type="predicted"/>
<gene>
    <name evidence="7" type="ORF">NXF25_013434</name>
</gene>
<dbReference type="SUPFAM" id="SSF48371">
    <property type="entry name" value="ARM repeat"/>
    <property type="match status" value="1"/>
</dbReference>
<reference evidence="7 8" key="1">
    <citation type="journal article" date="2024" name="Proc. Natl. Acad. Sci. U.S.A.">
        <title>The genetic regulatory architecture and epigenomic basis for age-related changes in rattlesnake venom.</title>
        <authorList>
            <person name="Hogan M.P."/>
            <person name="Holding M.L."/>
            <person name="Nystrom G.S."/>
            <person name="Colston T.J."/>
            <person name="Bartlett D.A."/>
            <person name="Mason A.J."/>
            <person name="Ellsworth S.A."/>
            <person name="Rautsaw R.M."/>
            <person name="Lawrence K.C."/>
            <person name="Strickland J.L."/>
            <person name="He B."/>
            <person name="Fraser P."/>
            <person name="Margres M.J."/>
            <person name="Gilbert D.M."/>
            <person name="Gibbs H.L."/>
            <person name="Parkinson C.L."/>
            <person name="Rokyta D.R."/>
        </authorList>
    </citation>
    <scope>NUCLEOTIDE SEQUENCE [LARGE SCALE GENOMIC DNA]</scope>
    <source>
        <strain evidence="7">DRR0105</strain>
    </source>
</reference>
<dbReference type="InterPro" id="IPR056282">
    <property type="entry name" value="MROH2B-like_N_HEAT"/>
</dbReference>
<name>A0AAW1B8G1_CROAD</name>
<dbReference type="InterPro" id="IPR055406">
    <property type="entry name" value="HEAT_Maestro"/>
</dbReference>
<evidence type="ECO:0000313" key="7">
    <source>
        <dbReference type="EMBL" id="KAK9398465.1"/>
    </source>
</evidence>
<evidence type="ECO:0000259" key="6">
    <source>
        <dbReference type="Pfam" id="PF23227"/>
    </source>
</evidence>
<feature type="region of interest" description="Disordered" evidence="2">
    <location>
        <begin position="966"/>
        <end position="996"/>
    </location>
</feature>
<dbReference type="GO" id="GO:0005737">
    <property type="term" value="C:cytoplasm"/>
    <property type="evidence" value="ECO:0007669"/>
    <property type="project" value="TreeGrafter"/>
</dbReference>
<dbReference type="Proteomes" id="UP001474421">
    <property type="component" value="Unassembled WGS sequence"/>
</dbReference>
<organism evidence="7 8">
    <name type="scientific">Crotalus adamanteus</name>
    <name type="common">Eastern diamondback rattlesnake</name>
    <dbReference type="NCBI Taxonomy" id="8729"/>
    <lineage>
        <taxon>Eukaryota</taxon>
        <taxon>Metazoa</taxon>
        <taxon>Chordata</taxon>
        <taxon>Craniata</taxon>
        <taxon>Vertebrata</taxon>
        <taxon>Euteleostomi</taxon>
        <taxon>Lepidosauria</taxon>
        <taxon>Squamata</taxon>
        <taxon>Bifurcata</taxon>
        <taxon>Unidentata</taxon>
        <taxon>Episquamata</taxon>
        <taxon>Toxicofera</taxon>
        <taxon>Serpentes</taxon>
        <taxon>Colubroidea</taxon>
        <taxon>Viperidae</taxon>
        <taxon>Crotalinae</taxon>
        <taxon>Crotalus</taxon>
    </lineage>
</organism>
<feature type="domain" description="Maestro-like HEAT-repeats" evidence="3">
    <location>
        <begin position="550"/>
        <end position="758"/>
    </location>
</feature>
<evidence type="ECO:0000259" key="4">
    <source>
        <dbReference type="Pfam" id="PF23210"/>
    </source>
</evidence>
<feature type="region of interest" description="Disordered" evidence="2">
    <location>
        <begin position="1439"/>
        <end position="1466"/>
    </location>
</feature>
<feature type="compositionally biased region" description="Basic and acidic residues" evidence="2">
    <location>
        <begin position="1578"/>
        <end position="1590"/>
    </location>
</feature>
<feature type="region of interest" description="Disordered" evidence="2">
    <location>
        <begin position="1537"/>
        <end position="1613"/>
    </location>
</feature>
<dbReference type="InterPro" id="IPR016024">
    <property type="entry name" value="ARM-type_fold"/>
</dbReference>
<evidence type="ECO:0000259" key="3">
    <source>
        <dbReference type="Pfam" id="PF21047"/>
    </source>
</evidence>
<dbReference type="InterPro" id="IPR045206">
    <property type="entry name" value="Maestro_heat-like_prot"/>
</dbReference>
<dbReference type="PANTHER" id="PTHR23120">
    <property type="entry name" value="MAESTRO-RELATED HEAT DOMAIN-CONTAINING"/>
    <property type="match status" value="1"/>
</dbReference>
<dbReference type="InterPro" id="IPR055408">
    <property type="entry name" value="HEAT_MROH2B-like"/>
</dbReference>
<dbReference type="EMBL" id="JAOTOJ010000007">
    <property type="protein sequence ID" value="KAK9398465.1"/>
    <property type="molecule type" value="Genomic_DNA"/>
</dbReference>
<keyword evidence="1" id="KW-0677">Repeat</keyword>
<comment type="caution">
    <text evidence="7">The sequence shown here is derived from an EMBL/GenBank/DDBJ whole genome shotgun (WGS) entry which is preliminary data.</text>
</comment>
<evidence type="ECO:0000256" key="2">
    <source>
        <dbReference type="SAM" id="MobiDB-lite"/>
    </source>
</evidence>
<feature type="domain" description="MROH2B-like N-terminal HEAT-repeats" evidence="5">
    <location>
        <begin position="82"/>
        <end position="202"/>
    </location>
</feature>
<evidence type="ECO:0000259" key="5">
    <source>
        <dbReference type="Pfam" id="PF23221"/>
    </source>
</evidence>
<dbReference type="Pfam" id="PF23227">
    <property type="entry name" value="HEAT_MROH2B_C"/>
    <property type="match status" value="1"/>
</dbReference>
<keyword evidence="8" id="KW-1185">Reference proteome</keyword>